<dbReference type="Pfam" id="PF02847">
    <property type="entry name" value="MA3"/>
    <property type="match status" value="1"/>
</dbReference>
<dbReference type="GO" id="GO:0042274">
    <property type="term" value="P:ribosomal small subunit biogenesis"/>
    <property type="evidence" value="ECO:0007669"/>
    <property type="project" value="TreeGrafter"/>
</dbReference>
<dbReference type="GO" id="GO:0005730">
    <property type="term" value="C:nucleolus"/>
    <property type="evidence" value="ECO:0007669"/>
    <property type="project" value="UniProtKB-SubCell"/>
</dbReference>
<sequence length="803" mass="91946">MMKHKDSRKQQRQNERQEKKKVKHRRVIENNLQRRVNNSHDASSLLNRNKRGLESASGNSSKRSKKTIQNKFMEMIDEQAKEGVISFDTPTLKAKGVKTQLKAEDVMLKKLEMNLGIGKANGKTRLNKEFEKDGLGEDFGDFLSSLDDLSKKIHVDSTSDGTDSNSDFDASDDEMDEDMKSEMEMLAEEDSTFIQGFDDLPTDDENEDDDLNQFLSDEDEDEDGHKDTSNNMMNEESPSSEENHEDSEGIVIKNAFHVEDDKFAQEIDDDMKSVGEDIYGRPVFPTAKSSRYIPPHMRKSASTNEELLRELRRRVNGQLNRLSESNMESIAIEFESIYRLNVRADVNRVLLEALLSICCHETQVMTQLITISSALLAALFHSVGTELVGFFVENFMQRFHQHVTTDHDAECSNDNQRVSKEAANLLLLITNLYSFETVHCTLVYDMFRFLTERFTSTDIELLHILLQHCGPSLRADDPTALFDMISIIQAKSTQIEEKRVRFLLDLISNLKKSKSKAKVNSSISSERFLQLRKWIGRVKTRVNHSNNPLRVTMSELLAADAQGRWWIIGGTWVPPSHNSNVEKEVRQQSSLLRLAEKQRMNTDVRRSIFCAIMGASDSIEAFDAVAKLELKDKQEREVIRVLLHCCGQETKYNPYYSLLATKFASSEPRFKFTLQLSYWDAFKQMAEWKPRKVYNLACLLASLLESGSMTLSCLKVLDFTDLSPSCVLFLKVVFERILLINDDNTVVDVFERISLQKSKMTATRDGIAVFLHQHMMSTTFKDPKVKLRMKRITKLLDCMGKSK</sequence>
<keyword evidence="3" id="KW-0539">Nucleus</keyword>
<dbReference type="Proteomes" id="UP000332933">
    <property type="component" value="Unassembled WGS sequence"/>
</dbReference>
<evidence type="ECO:0000259" key="5">
    <source>
        <dbReference type="PROSITE" id="PS51366"/>
    </source>
</evidence>
<feature type="region of interest" description="Disordered" evidence="4">
    <location>
        <begin position="195"/>
        <end position="246"/>
    </location>
</feature>
<protein>
    <submittedName>
        <fullName evidence="7">Aste57867_8305 protein</fullName>
    </submittedName>
</protein>
<dbReference type="InterPro" id="IPR003890">
    <property type="entry name" value="MIF4G-like_typ-3"/>
</dbReference>
<gene>
    <name evidence="7" type="primary">Aste57867_8305</name>
    <name evidence="6" type="ORF">As57867_008274</name>
    <name evidence="7" type="ORF">ASTE57867_8305</name>
</gene>
<comment type="subcellular location">
    <subcellularLocation>
        <location evidence="1">Nucleus</location>
        <location evidence="1">Nucleolus</location>
    </subcellularLocation>
</comment>
<dbReference type="Gene3D" id="1.25.40.180">
    <property type="match status" value="1"/>
</dbReference>
<dbReference type="SMART" id="SM00544">
    <property type="entry name" value="MA3"/>
    <property type="match status" value="1"/>
</dbReference>
<feature type="compositionally biased region" description="Basic and acidic residues" evidence="4">
    <location>
        <begin position="8"/>
        <end position="18"/>
    </location>
</feature>
<dbReference type="Pfam" id="PF02854">
    <property type="entry name" value="MIF4G"/>
    <property type="match status" value="1"/>
</dbReference>
<evidence type="ECO:0000256" key="4">
    <source>
        <dbReference type="SAM" id="MobiDB-lite"/>
    </source>
</evidence>
<dbReference type="GO" id="GO:0003723">
    <property type="term" value="F:RNA binding"/>
    <property type="evidence" value="ECO:0007669"/>
    <property type="project" value="InterPro"/>
</dbReference>
<feature type="region of interest" description="Disordered" evidence="4">
    <location>
        <begin position="154"/>
        <end position="179"/>
    </location>
</feature>
<dbReference type="InterPro" id="IPR016024">
    <property type="entry name" value="ARM-type_fold"/>
</dbReference>
<evidence type="ECO:0000256" key="3">
    <source>
        <dbReference type="ARBA" id="ARBA00023242"/>
    </source>
</evidence>
<dbReference type="EMBL" id="VJMH01005098">
    <property type="protein sequence ID" value="KAF0701196.1"/>
    <property type="molecule type" value="Genomic_DNA"/>
</dbReference>
<dbReference type="OrthoDB" id="10260961at2759"/>
<evidence type="ECO:0000313" key="7">
    <source>
        <dbReference type="EMBL" id="VFT85192.1"/>
    </source>
</evidence>
<dbReference type="PANTHER" id="PTHR18034:SF4">
    <property type="entry name" value="NUCLEOLAR MIF4G DOMAIN-CONTAINING PROTEIN 1"/>
    <property type="match status" value="1"/>
</dbReference>
<accession>A0A485KJW2</accession>
<evidence type="ECO:0000313" key="8">
    <source>
        <dbReference type="Proteomes" id="UP000332933"/>
    </source>
</evidence>
<feature type="domain" description="MI" evidence="5">
    <location>
        <begin position="603"/>
        <end position="719"/>
    </location>
</feature>
<evidence type="ECO:0000256" key="1">
    <source>
        <dbReference type="ARBA" id="ARBA00004604"/>
    </source>
</evidence>
<reference evidence="7 8" key="1">
    <citation type="submission" date="2019-03" db="EMBL/GenBank/DDBJ databases">
        <authorList>
            <person name="Gaulin E."/>
            <person name="Dumas B."/>
        </authorList>
    </citation>
    <scope>NUCLEOTIDE SEQUENCE [LARGE SCALE GENOMIC DNA]</scope>
    <source>
        <strain evidence="7">CBS 568.67</strain>
    </source>
</reference>
<dbReference type="PANTHER" id="PTHR18034">
    <property type="entry name" value="CELL CYCLE CONTROL PROTEIN CWF22-RELATED"/>
    <property type="match status" value="1"/>
</dbReference>
<evidence type="ECO:0000313" key="6">
    <source>
        <dbReference type="EMBL" id="KAF0701196.1"/>
    </source>
</evidence>
<organism evidence="7 8">
    <name type="scientific">Aphanomyces stellatus</name>
    <dbReference type="NCBI Taxonomy" id="120398"/>
    <lineage>
        <taxon>Eukaryota</taxon>
        <taxon>Sar</taxon>
        <taxon>Stramenopiles</taxon>
        <taxon>Oomycota</taxon>
        <taxon>Saprolegniomycetes</taxon>
        <taxon>Saprolegniales</taxon>
        <taxon>Verrucalvaceae</taxon>
        <taxon>Aphanomyces</taxon>
    </lineage>
</organism>
<dbReference type="AlphaFoldDB" id="A0A485KJW2"/>
<feature type="compositionally biased region" description="Acidic residues" evidence="4">
    <location>
        <begin position="200"/>
        <end position="222"/>
    </location>
</feature>
<dbReference type="EMBL" id="CAADRA010005119">
    <property type="protein sequence ID" value="VFT85192.1"/>
    <property type="molecule type" value="Genomic_DNA"/>
</dbReference>
<proteinExistence type="inferred from homology"/>
<feature type="region of interest" description="Disordered" evidence="4">
    <location>
        <begin position="1"/>
        <end position="65"/>
    </location>
</feature>
<evidence type="ECO:0000256" key="2">
    <source>
        <dbReference type="ARBA" id="ARBA00006856"/>
    </source>
</evidence>
<dbReference type="InterPro" id="IPR050781">
    <property type="entry name" value="CWC22_splicing_factor"/>
</dbReference>
<feature type="compositionally biased region" description="Low complexity" evidence="4">
    <location>
        <begin position="158"/>
        <end position="168"/>
    </location>
</feature>
<comment type="similarity">
    <text evidence="2">Belongs to the CWC22 family.</text>
</comment>
<keyword evidence="8" id="KW-1185">Reference proteome</keyword>
<dbReference type="InterPro" id="IPR003891">
    <property type="entry name" value="Initiation_fac_eIF4g_MI"/>
</dbReference>
<reference evidence="6" key="2">
    <citation type="submission" date="2019-06" db="EMBL/GenBank/DDBJ databases">
        <title>Genomics analysis of Aphanomyces spp. identifies a new class of oomycete effector associated with host adaptation.</title>
        <authorList>
            <person name="Gaulin E."/>
        </authorList>
    </citation>
    <scope>NUCLEOTIDE SEQUENCE</scope>
    <source>
        <strain evidence="6">CBS 578.67</strain>
    </source>
</reference>
<dbReference type="SUPFAM" id="SSF48371">
    <property type="entry name" value="ARM repeat"/>
    <property type="match status" value="1"/>
</dbReference>
<dbReference type="PROSITE" id="PS51366">
    <property type="entry name" value="MI"/>
    <property type="match status" value="1"/>
</dbReference>
<dbReference type="SMART" id="SM00543">
    <property type="entry name" value="MIF4G"/>
    <property type="match status" value="1"/>
</dbReference>
<feature type="compositionally biased region" description="Polar residues" evidence="4">
    <location>
        <begin position="30"/>
        <end position="47"/>
    </location>
</feature>
<name>A0A485KJW2_9STRA</name>